<dbReference type="EMBL" id="VSRR010003153">
    <property type="protein sequence ID" value="MPC34893.1"/>
    <property type="molecule type" value="Genomic_DNA"/>
</dbReference>
<proteinExistence type="predicted"/>
<dbReference type="Proteomes" id="UP000324222">
    <property type="component" value="Unassembled WGS sequence"/>
</dbReference>
<comment type="caution">
    <text evidence="2">The sequence shown here is derived from an EMBL/GenBank/DDBJ whole genome shotgun (WGS) entry which is preliminary data.</text>
</comment>
<protein>
    <submittedName>
        <fullName evidence="2">Uncharacterized protein</fullName>
    </submittedName>
</protein>
<feature type="region of interest" description="Disordered" evidence="1">
    <location>
        <begin position="73"/>
        <end position="116"/>
    </location>
</feature>
<dbReference type="AlphaFoldDB" id="A0A5B7EPM8"/>
<keyword evidence="3" id="KW-1185">Reference proteome</keyword>
<sequence>MFQYGSLKHGTDRPGKTACERQCCERRAWTSDAERDAEQLIELTVSDAKILEARRQNTSSFWCGRLTVRNGPDRCGPSPPSEWKHSGEYSRPPPPPSLPSPPPPTSFSSYRLGDENDQRPHFFADLYYFDSRVGRNNSSTTLSSPFFHVHADTLGGKGQLAKWIRYVGSSSSSSFFSSSSSIPFLTSLPLVGWR</sequence>
<gene>
    <name evidence="2" type="ORF">E2C01_028296</name>
</gene>
<evidence type="ECO:0000313" key="3">
    <source>
        <dbReference type="Proteomes" id="UP000324222"/>
    </source>
</evidence>
<organism evidence="2 3">
    <name type="scientific">Portunus trituberculatus</name>
    <name type="common">Swimming crab</name>
    <name type="synonym">Neptunus trituberculatus</name>
    <dbReference type="NCBI Taxonomy" id="210409"/>
    <lineage>
        <taxon>Eukaryota</taxon>
        <taxon>Metazoa</taxon>
        <taxon>Ecdysozoa</taxon>
        <taxon>Arthropoda</taxon>
        <taxon>Crustacea</taxon>
        <taxon>Multicrustacea</taxon>
        <taxon>Malacostraca</taxon>
        <taxon>Eumalacostraca</taxon>
        <taxon>Eucarida</taxon>
        <taxon>Decapoda</taxon>
        <taxon>Pleocyemata</taxon>
        <taxon>Brachyura</taxon>
        <taxon>Eubrachyura</taxon>
        <taxon>Portunoidea</taxon>
        <taxon>Portunidae</taxon>
        <taxon>Portuninae</taxon>
        <taxon>Portunus</taxon>
    </lineage>
</organism>
<evidence type="ECO:0000313" key="2">
    <source>
        <dbReference type="EMBL" id="MPC34893.1"/>
    </source>
</evidence>
<name>A0A5B7EPM8_PORTR</name>
<evidence type="ECO:0000256" key="1">
    <source>
        <dbReference type="SAM" id="MobiDB-lite"/>
    </source>
</evidence>
<reference evidence="2 3" key="1">
    <citation type="submission" date="2019-05" db="EMBL/GenBank/DDBJ databases">
        <title>Another draft genome of Portunus trituberculatus and its Hox gene families provides insights of decapod evolution.</title>
        <authorList>
            <person name="Jeong J.-H."/>
            <person name="Song I."/>
            <person name="Kim S."/>
            <person name="Choi T."/>
            <person name="Kim D."/>
            <person name="Ryu S."/>
            <person name="Kim W."/>
        </authorList>
    </citation>
    <scope>NUCLEOTIDE SEQUENCE [LARGE SCALE GENOMIC DNA]</scope>
    <source>
        <tissue evidence="2">Muscle</tissue>
    </source>
</reference>
<accession>A0A5B7EPM8</accession>
<feature type="compositionally biased region" description="Pro residues" evidence="1">
    <location>
        <begin position="91"/>
        <end position="105"/>
    </location>
</feature>